<dbReference type="EMBL" id="PEBD01000008">
    <property type="protein sequence ID" value="PHV67107.1"/>
    <property type="molecule type" value="Genomic_DNA"/>
</dbReference>
<evidence type="ECO:0000256" key="3">
    <source>
        <dbReference type="ARBA" id="ARBA00012153"/>
    </source>
</evidence>
<dbReference type="EC" id="4.1.99.12" evidence="3"/>
<dbReference type="PANTHER" id="PTHR21327">
    <property type="entry name" value="GTP CYCLOHYDROLASE II-RELATED"/>
    <property type="match status" value="1"/>
</dbReference>
<dbReference type="UniPathway" id="UPA00275">
    <property type="reaction ID" value="UER00399"/>
</dbReference>
<dbReference type="Gene3D" id="3.90.870.10">
    <property type="entry name" value="DHBP synthase"/>
    <property type="match status" value="1"/>
</dbReference>
<dbReference type="GO" id="GO:0008686">
    <property type="term" value="F:3,4-dihydroxy-2-butanone-4-phosphate synthase activity"/>
    <property type="evidence" value="ECO:0007669"/>
    <property type="project" value="UniProtKB-EC"/>
</dbReference>
<dbReference type="GO" id="GO:0046872">
    <property type="term" value="F:metal ion binding"/>
    <property type="evidence" value="ECO:0007669"/>
    <property type="project" value="UniProtKB-KW"/>
</dbReference>
<dbReference type="PANTHER" id="PTHR21327:SF18">
    <property type="entry name" value="3,4-DIHYDROXY-2-BUTANONE 4-PHOSPHATE SYNTHASE"/>
    <property type="match status" value="1"/>
</dbReference>
<dbReference type="SUPFAM" id="SSF55821">
    <property type="entry name" value="YrdC/RibB"/>
    <property type="match status" value="1"/>
</dbReference>
<evidence type="ECO:0000256" key="5">
    <source>
        <dbReference type="ARBA" id="ARBA00022723"/>
    </source>
</evidence>
<evidence type="ECO:0000256" key="2">
    <source>
        <dbReference type="ARBA" id="ARBA00004904"/>
    </source>
</evidence>
<reference evidence="6 7" key="1">
    <citation type="submission" date="2017-10" db="EMBL/GenBank/DDBJ databases">
        <title>The draft genome sequence of Williamsia sp. BULT 1.1 isolated from the semi-arid grassland soils from South Africa.</title>
        <authorList>
            <person name="Kabwe M.H."/>
            <person name="Govender N."/>
            <person name="Mutseka Lunga P."/>
            <person name="Vikram S."/>
            <person name="Makhalanyane T.P."/>
        </authorList>
    </citation>
    <scope>NUCLEOTIDE SEQUENCE [LARGE SCALE GENOMIC DNA]</scope>
    <source>
        <strain evidence="6 7">BULT 1.1</strain>
    </source>
</reference>
<dbReference type="InterPro" id="IPR017945">
    <property type="entry name" value="DHBP_synth_RibB-like_a/b_dom"/>
</dbReference>
<proteinExistence type="predicted"/>
<dbReference type="GO" id="GO:0005829">
    <property type="term" value="C:cytosol"/>
    <property type="evidence" value="ECO:0007669"/>
    <property type="project" value="TreeGrafter"/>
</dbReference>
<evidence type="ECO:0000256" key="1">
    <source>
        <dbReference type="ARBA" id="ARBA00002284"/>
    </source>
</evidence>
<dbReference type="Pfam" id="PF00926">
    <property type="entry name" value="DHBP_synthase"/>
    <property type="match status" value="1"/>
</dbReference>
<evidence type="ECO:0000313" key="7">
    <source>
        <dbReference type="Proteomes" id="UP000225108"/>
    </source>
</evidence>
<keyword evidence="4" id="KW-0686">Riboflavin biosynthesis</keyword>
<keyword evidence="5" id="KW-0479">Metal-binding</keyword>
<comment type="function">
    <text evidence="1">Catalyzes the conversion of D-ribulose 5-phosphate to formate and 3,4-dihydroxy-2-butanone 4-phosphate.</text>
</comment>
<gene>
    <name evidence="6" type="ORF">CSW57_12970</name>
</gene>
<comment type="caution">
    <text evidence="6">The sequence shown here is derived from an EMBL/GenBank/DDBJ whole genome shotgun (WGS) entry which is preliminary data.</text>
</comment>
<dbReference type="AlphaFoldDB" id="A0A2G3PMP9"/>
<evidence type="ECO:0000313" key="6">
    <source>
        <dbReference type="EMBL" id="PHV67107.1"/>
    </source>
</evidence>
<dbReference type="GO" id="GO:0003935">
    <property type="term" value="F:GTP cyclohydrolase II activity"/>
    <property type="evidence" value="ECO:0007669"/>
    <property type="project" value="TreeGrafter"/>
</dbReference>
<sequence>MTVLTAPIREEDPTMANAHNCMTRVKRAIADLRLGQVVVLVGGDADTDSYLVVAGQTATGAGLDFIVRHSSGFLCAPVSENICGRIALPAMVGADHAASDVDYTVAVDAAEGVGTGISALDRAVTLRRLADPASTPESFTRPGHVVPIRAHAAGVLTRPYYAEATVDLMRAAGLQHVGGAAALVSPTDPTSIADQVESRAFADAHGLNWVSIDDVAAYRSRTEVHIRQTFRTVRTSPHGPVEAVGYHSDVTDADYVVYSPSAPSPSSRLRAHAFFEKDFAPHAPVSTPIADTPITEAMAEPNRLVVVARLKHDHGSADGCAGPNSSQYSSRIADIAQVLRQFGIEESQLVDPLPELSDMLRAMTHSVPIN</sequence>
<protein>
    <recommendedName>
        <fullName evidence="3">3,4-dihydroxy-2-butanone-4-phosphate synthase</fullName>
        <ecNumber evidence="3">4.1.99.12</ecNumber>
    </recommendedName>
</protein>
<organism evidence="6 7">
    <name type="scientific">Williamsia marianensis</name>
    <dbReference type="NCBI Taxonomy" id="85044"/>
    <lineage>
        <taxon>Bacteria</taxon>
        <taxon>Bacillati</taxon>
        <taxon>Actinomycetota</taxon>
        <taxon>Actinomycetes</taxon>
        <taxon>Mycobacteriales</taxon>
        <taxon>Nocardiaceae</taxon>
        <taxon>Williamsia</taxon>
    </lineage>
</organism>
<dbReference type="Proteomes" id="UP000225108">
    <property type="component" value="Unassembled WGS sequence"/>
</dbReference>
<dbReference type="GO" id="GO:0009231">
    <property type="term" value="P:riboflavin biosynthetic process"/>
    <property type="evidence" value="ECO:0007669"/>
    <property type="project" value="UniProtKB-UniPathway"/>
</dbReference>
<accession>A0A2G3PMP9</accession>
<name>A0A2G3PMP9_WILMA</name>
<comment type="pathway">
    <text evidence="2">Cofactor biosynthesis; riboflavin biosynthesis; 2-hydroxy-3-oxobutyl phosphate from D-ribulose 5-phosphate: step 1/1.</text>
</comment>
<dbReference type="InterPro" id="IPR000422">
    <property type="entry name" value="DHBP_synthase_RibB"/>
</dbReference>
<evidence type="ECO:0000256" key="4">
    <source>
        <dbReference type="ARBA" id="ARBA00022619"/>
    </source>
</evidence>
<dbReference type="RefSeq" id="WP_099383103.1">
    <property type="nucleotide sequence ID" value="NZ_PEBD01000008.1"/>
</dbReference>